<comment type="caution">
    <text evidence="8">The sequence shown here is derived from an EMBL/GenBank/DDBJ whole genome shotgun (WGS) entry which is preliminary data.</text>
</comment>
<dbReference type="InterPro" id="IPR051374">
    <property type="entry name" value="Ataxin-10/CTR86_families"/>
</dbReference>
<evidence type="ECO:0000256" key="1">
    <source>
        <dbReference type="ARBA" id="ARBA00008384"/>
    </source>
</evidence>
<keyword evidence="2" id="KW-0132">Cell division</keyword>
<feature type="region of interest" description="Disordered" evidence="6">
    <location>
        <begin position="928"/>
        <end position="976"/>
    </location>
</feature>
<evidence type="ECO:0000256" key="2">
    <source>
        <dbReference type="ARBA" id="ARBA00022618"/>
    </source>
</evidence>
<evidence type="ECO:0000259" key="7">
    <source>
        <dbReference type="Pfam" id="PF09759"/>
    </source>
</evidence>
<dbReference type="InterPro" id="IPR019156">
    <property type="entry name" value="Ataxin-10_domain"/>
</dbReference>
<feature type="compositionally biased region" description="Acidic residues" evidence="6">
    <location>
        <begin position="462"/>
        <end position="481"/>
    </location>
</feature>
<feature type="domain" description="Ataxin-10" evidence="7">
    <location>
        <begin position="807"/>
        <end position="870"/>
    </location>
</feature>
<feature type="compositionally biased region" description="Low complexity" evidence="6">
    <location>
        <begin position="869"/>
        <end position="884"/>
    </location>
</feature>
<dbReference type="OrthoDB" id="379794at2759"/>
<name>A0A9P7YCM9_9HELO</name>
<feature type="region of interest" description="Disordered" evidence="6">
    <location>
        <begin position="869"/>
        <end position="892"/>
    </location>
</feature>
<evidence type="ECO:0000256" key="5">
    <source>
        <dbReference type="ARBA" id="ARBA00044801"/>
    </source>
</evidence>
<dbReference type="AlphaFoldDB" id="A0A9P7YCM9"/>
<feature type="region of interest" description="Disordered" evidence="6">
    <location>
        <begin position="726"/>
        <end position="771"/>
    </location>
</feature>
<reference evidence="8" key="1">
    <citation type="journal article" date="2021" name="IMA Fungus">
        <title>Genomic characterization of three marine fungi, including Emericellopsis atlantica sp. nov. with signatures of a generalist lifestyle and marine biomass degradation.</title>
        <authorList>
            <person name="Hagestad O.C."/>
            <person name="Hou L."/>
            <person name="Andersen J.H."/>
            <person name="Hansen E.H."/>
            <person name="Altermark B."/>
            <person name="Li C."/>
            <person name="Kuhnert E."/>
            <person name="Cox R.J."/>
            <person name="Crous P.W."/>
            <person name="Spatafora J.W."/>
            <person name="Lail K."/>
            <person name="Amirebrahimi M."/>
            <person name="Lipzen A."/>
            <person name="Pangilinan J."/>
            <person name="Andreopoulos W."/>
            <person name="Hayes R.D."/>
            <person name="Ng V."/>
            <person name="Grigoriev I.V."/>
            <person name="Jackson S.A."/>
            <person name="Sutton T.D.S."/>
            <person name="Dobson A.D.W."/>
            <person name="Rama T."/>
        </authorList>
    </citation>
    <scope>NUCLEOTIDE SEQUENCE</scope>
    <source>
        <strain evidence="8">TRa018bII</strain>
    </source>
</reference>
<accession>A0A9P7YCM9</accession>
<feature type="compositionally biased region" description="Basic and acidic residues" evidence="6">
    <location>
        <begin position="928"/>
        <end position="938"/>
    </location>
</feature>
<feature type="region of interest" description="Disordered" evidence="6">
    <location>
        <begin position="445"/>
        <end position="483"/>
    </location>
</feature>
<sequence>MHCTECDHQLPNVRDSSTICQNCKTPVATWWDETSQTFRTNRETLLPYSPTSSGAGSGVWGEGMEGRVNNQTIEERTFCGALIMLEAHFQKTRGVGHKTMGEVKKMIAQALNRSLNNADVREHLAKNVDIWMRLQKIFRVAIPHLNQRSLRESYSENGVSNGLDVPESAALILKNYDILREDLHYLNNLLVISRNMLAIKETAQDLCAAVSFDKAVHQIIILCVNVTSKGYDGENVTNEDRARLLEITELYKKLLVTCLQHTHNWTMGNDRFKMTFWFVMLFDNDLRNDSIQDIPSDGLDVGKVHEEVENWLFRHGEIDSKTAELLDKYDADVPSGYTAGPLPDNPTLGDRNPVEESTIPVWRTDVSDKYEQDRLYARVSHEIDVWWKRVRDSNYDGWVVPMETVEEAITRVETCKENAMHRYIPREQEHDHQFDHDENYDQLQDEGQSMQGETDERSLQEDNGEEDDGEEEEEEEDDDSYVEGPLRGLLTEIPNILDTKQIEALHMTVKACIVDSMGSGLTPAGENLQKTRCKMFLALDCGKNLLREMLVFIAVWEQNDQQFIFQITAQIIESFHHNALLNYAWNSLRIVKDIVSPAQTVLLRLINYMFRARKDSPIYDDLKDYNRDAKLIHFLYNYFRCRVVPDCIALIWAQAQIRQQGHPSDFPVDLWDMERAKDGLSQYLDFLSVIAEINEMRHLLIEWECVFELVTLLKALEAGVARKPIDERTVPGPSRRPRGVQLPDEQGGPNIPLHDLGEQSPPRPRANLPPMHDTPHKFPWSGIKIQILIILTSLIAPANPRRNGPGNPIVQRQLLDRGGIMPLLNCCVYDGHNEYLKERATLAIKFVMEGSEEAQKFVRDLVPVKQAQAQAQARAQAPKASPAPGTASTPWNGEANMAAQVAAEAAAAELARKVASARLEASLDEARRATEYQKEERAVSGAPEASQTQAQAQKPLQTKSNGSGSGGGKGKGKSRK</sequence>
<organism evidence="8 9">
    <name type="scientific">Amylocarpus encephaloides</name>
    <dbReference type="NCBI Taxonomy" id="45428"/>
    <lineage>
        <taxon>Eukaryota</taxon>
        <taxon>Fungi</taxon>
        <taxon>Dikarya</taxon>
        <taxon>Ascomycota</taxon>
        <taxon>Pezizomycotina</taxon>
        <taxon>Leotiomycetes</taxon>
        <taxon>Helotiales</taxon>
        <taxon>Helotiales incertae sedis</taxon>
        <taxon>Amylocarpus</taxon>
    </lineage>
</organism>
<dbReference type="PANTHER" id="PTHR13255">
    <property type="entry name" value="ATAXIN-10"/>
    <property type="match status" value="1"/>
</dbReference>
<proteinExistence type="inferred from homology"/>
<dbReference type="EMBL" id="MU251618">
    <property type="protein sequence ID" value="KAG9231201.1"/>
    <property type="molecule type" value="Genomic_DNA"/>
</dbReference>
<evidence type="ECO:0000313" key="9">
    <source>
        <dbReference type="Proteomes" id="UP000824998"/>
    </source>
</evidence>
<comment type="function">
    <text evidence="4">May play a role in the regulation of cytokinesis.</text>
</comment>
<dbReference type="PANTHER" id="PTHR13255:SF0">
    <property type="entry name" value="ATAXIN-10"/>
    <property type="match status" value="1"/>
</dbReference>
<keyword evidence="9" id="KW-1185">Reference proteome</keyword>
<gene>
    <name evidence="8" type="ORF">BJ875DRAFT_127994</name>
</gene>
<evidence type="ECO:0000256" key="3">
    <source>
        <dbReference type="ARBA" id="ARBA00023306"/>
    </source>
</evidence>
<evidence type="ECO:0000313" key="8">
    <source>
        <dbReference type="EMBL" id="KAG9231201.1"/>
    </source>
</evidence>
<evidence type="ECO:0000256" key="6">
    <source>
        <dbReference type="SAM" id="MobiDB-lite"/>
    </source>
</evidence>
<dbReference type="GO" id="GO:0005829">
    <property type="term" value="C:cytosol"/>
    <property type="evidence" value="ECO:0007669"/>
    <property type="project" value="TreeGrafter"/>
</dbReference>
<dbReference type="GO" id="GO:0051301">
    <property type="term" value="P:cell division"/>
    <property type="evidence" value="ECO:0007669"/>
    <property type="project" value="UniProtKB-KW"/>
</dbReference>
<dbReference type="Proteomes" id="UP000824998">
    <property type="component" value="Unassembled WGS sequence"/>
</dbReference>
<dbReference type="Pfam" id="PF09759">
    <property type="entry name" value="Atx10homo_assoc"/>
    <property type="match status" value="1"/>
</dbReference>
<keyword evidence="3" id="KW-0131">Cell cycle</keyword>
<comment type="similarity">
    <text evidence="1">Belongs to the ataxin-10 family.</text>
</comment>
<feature type="compositionally biased region" description="Polar residues" evidence="6">
    <location>
        <begin position="945"/>
        <end position="958"/>
    </location>
</feature>
<protein>
    <recommendedName>
        <fullName evidence="5">Ataxin-10 homolog</fullName>
    </recommendedName>
</protein>
<evidence type="ECO:0000256" key="4">
    <source>
        <dbReference type="ARBA" id="ARBA00044746"/>
    </source>
</evidence>